<evidence type="ECO:0000313" key="1">
    <source>
        <dbReference type="EMBL" id="KAF6724592.1"/>
    </source>
</evidence>
<organism evidence="1 2">
    <name type="scientific">Oryzias melastigma</name>
    <name type="common">Marine medaka</name>
    <dbReference type="NCBI Taxonomy" id="30732"/>
    <lineage>
        <taxon>Eukaryota</taxon>
        <taxon>Metazoa</taxon>
        <taxon>Chordata</taxon>
        <taxon>Craniata</taxon>
        <taxon>Vertebrata</taxon>
        <taxon>Euteleostomi</taxon>
        <taxon>Actinopterygii</taxon>
        <taxon>Neopterygii</taxon>
        <taxon>Teleostei</taxon>
        <taxon>Neoteleostei</taxon>
        <taxon>Acanthomorphata</taxon>
        <taxon>Ovalentaria</taxon>
        <taxon>Atherinomorphae</taxon>
        <taxon>Beloniformes</taxon>
        <taxon>Adrianichthyidae</taxon>
        <taxon>Oryziinae</taxon>
        <taxon>Oryzias</taxon>
    </lineage>
</organism>
<dbReference type="AlphaFoldDB" id="A0A834FBA6"/>
<evidence type="ECO:0000313" key="2">
    <source>
        <dbReference type="Proteomes" id="UP000646548"/>
    </source>
</evidence>
<dbReference type="Proteomes" id="UP000646548">
    <property type="component" value="Unassembled WGS sequence"/>
</dbReference>
<proteinExistence type="predicted"/>
<dbReference type="EMBL" id="WKFB01000387">
    <property type="protein sequence ID" value="KAF6724592.1"/>
    <property type="molecule type" value="Genomic_DNA"/>
</dbReference>
<name>A0A834FBA6_ORYME</name>
<gene>
    <name evidence="1" type="ORF">FQA47_015841</name>
</gene>
<sequence>MSPQTKTRSFSIFLFRHERDNSKRCSQAPFSLCEMNPDGCNVRFFMTYCCCTPKAGDNSSTFPISESAFFPFVYCTCPQGYISIFDQNKQQAKTKNMSK</sequence>
<accession>A0A834FBA6</accession>
<protein>
    <submittedName>
        <fullName evidence="1">Uncharacterized protein</fullName>
    </submittedName>
</protein>
<reference evidence="1" key="1">
    <citation type="journal article" name="BMC Genomics">
        <title>Long-read sequencing and de novo genome assembly of marine medaka (Oryzias melastigma).</title>
        <authorList>
            <person name="Liang P."/>
            <person name="Saqib H.S.A."/>
            <person name="Ni X."/>
            <person name="Shen Y."/>
        </authorList>
    </citation>
    <scope>NUCLEOTIDE SEQUENCE</scope>
    <source>
        <strain evidence="1">Bigg-433</strain>
    </source>
</reference>
<comment type="caution">
    <text evidence="1">The sequence shown here is derived from an EMBL/GenBank/DDBJ whole genome shotgun (WGS) entry which is preliminary data.</text>
</comment>